<keyword evidence="1" id="KW-0472">Membrane</keyword>
<proteinExistence type="predicted"/>
<keyword evidence="1" id="KW-0812">Transmembrane</keyword>
<evidence type="ECO:0000313" key="3">
    <source>
        <dbReference type="Proteomes" id="UP000460416"/>
    </source>
</evidence>
<gene>
    <name evidence="2" type="ORF">FLP08_02135</name>
</gene>
<evidence type="ECO:0000256" key="1">
    <source>
        <dbReference type="SAM" id="Phobius"/>
    </source>
</evidence>
<feature type="transmembrane region" description="Helical" evidence="1">
    <location>
        <begin position="12"/>
        <end position="32"/>
    </location>
</feature>
<reference evidence="2 3" key="1">
    <citation type="submission" date="2019-07" db="EMBL/GenBank/DDBJ databases">
        <title>Gramella aestuarii sp. nov., isolated from a tidal flat, and emended description of Gramella echinicola.</title>
        <authorList>
            <person name="Liu L."/>
        </authorList>
    </citation>
    <scope>NUCLEOTIDE SEQUENCE [LARGE SCALE GENOMIC DNA]</scope>
    <source>
        <strain evidence="2 3">BS12</strain>
    </source>
</reference>
<accession>A0A7M3SXN6</accession>
<evidence type="ECO:0000313" key="2">
    <source>
        <dbReference type="EMBL" id="MUP41367.1"/>
    </source>
</evidence>
<dbReference type="RefSeq" id="WP_156273573.1">
    <property type="nucleotide sequence ID" value="NZ_BAABGI010000002.1"/>
</dbReference>
<sequence>MRIFKEEQAFRQWWIILVLGSTLVVTSIPLINSLGDNSSGSTNLLGLCLVLLIIVLFWVIRLKTKIDARGIRAEFRPLKVFKRQYKWEKIEDCYVRQYLPVQEYGGWGIRGFGKAKAYNVSGNMGIQIITKDNEKFLIGTNKPEKAQKVIARYREKFKTA</sequence>
<keyword evidence="1" id="KW-1133">Transmembrane helix</keyword>
<dbReference type="OrthoDB" id="582675at2"/>
<protein>
    <submittedName>
        <fullName evidence="2">Uncharacterized protein</fullName>
    </submittedName>
</protein>
<name>A0A7M3SXN6_9FLAO</name>
<dbReference type="EMBL" id="VJVW01000001">
    <property type="protein sequence ID" value="MUP41367.1"/>
    <property type="molecule type" value="Genomic_DNA"/>
</dbReference>
<comment type="caution">
    <text evidence="2">The sequence shown here is derived from an EMBL/GenBank/DDBJ whole genome shotgun (WGS) entry which is preliminary data.</text>
</comment>
<keyword evidence="3" id="KW-1185">Reference proteome</keyword>
<organism evidence="2 3">
    <name type="scientific">Christiangramia aestuarii</name>
    <dbReference type="NCBI Taxonomy" id="1028746"/>
    <lineage>
        <taxon>Bacteria</taxon>
        <taxon>Pseudomonadati</taxon>
        <taxon>Bacteroidota</taxon>
        <taxon>Flavobacteriia</taxon>
        <taxon>Flavobacteriales</taxon>
        <taxon>Flavobacteriaceae</taxon>
        <taxon>Christiangramia</taxon>
    </lineage>
</organism>
<dbReference type="AlphaFoldDB" id="A0A7M3SXN6"/>
<dbReference type="Proteomes" id="UP000460416">
    <property type="component" value="Unassembled WGS sequence"/>
</dbReference>
<feature type="transmembrane region" description="Helical" evidence="1">
    <location>
        <begin position="44"/>
        <end position="62"/>
    </location>
</feature>